<dbReference type="Proteomes" id="UP000053257">
    <property type="component" value="Unassembled WGS sequence"/>
</dbReference>
<evidence type="ECO:0000313" key="2">
    <source>
        <dbReference type="Proteomes" id="UP000053257"/>
    </source>
</evidence>
<sequence>MKHRWPDLVLAKIQKNPATANIAVVNQAAGGNRILADGLGRTRWDASPATCSRSRRSGSR</sequence>
<organism evidence="1 2">
    <name type="scientific">Phlebiopsis gigantea (strain 11061_1 CR5-6)</name>
    <name type="common">White-rot fungus</name>
    <name type="synonym">Peniophora gigantea</name>
    <dbReference type="NCBI Taxonomy" id="745531"/>
    <lineage>
        <taxon>Eukaryota</taxon>
        <taxon>Fungi</taxon>
        <taxon>Dikarya</taxon>
        <taxon>Basidiomycota</taxon>
        <taxon>Agaricomycotina</taxon>
        <taxon>Agaricomycetes</taxon>
        <taxon>Polyporales</taxon>
        <taxon>Phanerochaetaceae</taxon>
        <taxon>Phlebiopsis</taxon>
    </lineage>
</organism>
<dbReference type="STRING" id="745531.A0A0C3PHW4"/>
<protein>
    <submittedName>
        <fullName evidence="1">Uncharacterized protein</fullName>
    </submittedName>
</protein>
<keyword evidence="2" id="KW-1185">Reference proteome</keyword>
<evidence type="ECO:0000313" key="1">
    <source>
        <dbReference type="EMBL" id="KIP05513.1"/>
    </source>
</evidence>
<accession>A0A0C3PHW4</accession>
<dbReference type="EMBL" id="KN840541">
    <property type="protein sequence ID" value="KIP05513.1"/>
    <property type="molecule type" value="Genomic_DNA"/>
</dbReference>
<gene>
    <name evidence="1" type="ORF">PHLGIDRAFT_119743</name>
</gene>
<reference evidence="1 2" key="1">
    <citation type="journal article" date="2014" name="PLoS Genet.">
        <title>Analysis of the Phlebiopsis gigantea genome, transcriptome and secretome provides insight into its pioneer colonization strategies of wood.</title>
        <authorList>
            <person name="Hori C."/>
            <person name="Ishida T."/>
            <person name="Igarashi K."/>
            <person name="Samejima M."/>
            <person name="Suzuki H."/>
            <person name="Master E."/>
            <person name="Ferreira P."/>
            <person name="Ruiz-Duenas F.J."/>
            <person name="Held B."/>
            <person name="Canessa P."/>
            <person name="Larrondo L.F."/>
            <person name="Schmoll M."/>
            <person name="Druzhinina I.S."/>
            <person name="Kubicek C.P."/>
            <person name="Gaskell J.A."/>
            <person name="Kersten P."/>
            <person name="St John F."/>
            <person name="Glasner J."/>
            <person name="Sabat G."/>
            <person name="Splinter BonDurant S."/>
            <person name="Syed K."/>
            <person name="Yadav J."/>
            <person name="Mgbeahuruike A.C."/>
            <person name="Kovalchuk A."/>
            <person name="Asiegbu F.O."/>
            <person name="Lackner G."/>
            <person name="Hoffmeister D."/>
            <person name="Rencoret J."/>
            <person name="Gutierrez A."/>
            <person name="Sun H."/>
            <person name="Lindquist E."/>
            <person name="Barry K."/>
            <person name="Riley R."/>
            <person name="Grigoriev I.V."/>
            <person name="Henrissat B."/>
            <person name="Kues U."/>
            <person name="Berka R.M."/>
            <person name="Martinez A.T."/>
            <person name="Covert S.F."/>
            <person name="Blanchette R.A."/>
            <person name="Cullen D."/>
        </authorList>
    </citation>
    <scope>NUCLEOTIDE SEQUENCE [LARGE SCALE GENOMIC DNA]</scope>
    <source>
        <strain evidence="1 2">11061_1 CR5-6</strain>
    </source>
</reference>
<dbReference type="HOGENOM" id="CLU_2942568_0_0_1"/>
<dbReference type="OrthoDB" id="10071171at2759"/>
<name>A0A0C3PHW4_PHLG1</name>
<dbReference type="AlphaFoldDB" id="A0A0C3PHW4"/>
<proteinExistence type="predicted"/>